<evidence type="ECO:0000313" key="2">
    <source>
        <dbReference type="Proteomes" id="UP000246099"/>
    </source>
</evidence>
<proteinExistence type="predicted"/>
<dbReference type="Gene3D" id="3.40.50.300">
    <property type="entry name" value="P-loop containing nucleotide triphosphate hydrolases"/>
    <property type="match status" value="1"/>
</dbReference>
<name>A0ABM6WBP4_9BACT</name>
<protein>
    <submittedName>
        <fullName evidence="1">Error-prone repair protein ImuA</fullName>
    </submittedName>
</protein>
<dbReference type="SUPFAM" id="SSF52540">
    <property type="entry name" value="P-loop containing nucleoside triphosphate hydrolases"/>
    <property type="match status" value="1"/>
</dbReference>
<evidence type="ECO:0000313" key="1">
    <source>
        <dbReference type="EMBL" id="AWO01355.1"/>
    </source>
</evidence>
<sequence length="244" mass="26700">MSAQKADIIAQLQKDILLLQGLRPACNSGVVDVGLGPVKNAFPGATFPTGAIHEFVSEAAEHAAASAGFISGLLGALMQNGSVCLWISTSGTIFPPALKAFGIEPDRVFFITLQREKDVLWAMEEALKCEGLAAVVGEVRELDFTASRRLQLAVEQSRATGFVLRHQPRRLHATACTSRWRITPLASQLEARMPGMGFPRWQVELLKVRNGRPGTWAMEWFAGKFRQVGEHTMVAPQQPVRKIV</sequence>
<dbReference type="InterPro" id="IPR027417">
    <property type="entry name" value="P-loop_NTPase"/>
</dbReference>
<dbReference type="Proteomes" id="UP000246099">
    <property type="component" value="Chromosome"/>
</dbReference>
<dbReference type="EMBL" id="CP029600">
    <property type="protein sequence ID" value="AWO01355.1"/>
    <property type="molecule type" value="Genomic_DNA"/>
</dbReference>
<organism evidence="1 2">
    <name type="scientific">Chitinophaga alhagiae</name>
    <dbReference type="NCBI Taxonomy" id="2203219"/>
    <lineage>
        <taxon>Bacteria</taxon>
        <taxon>Pseudomonadati</taxon>
        <taxon>Bacteroidota</taxon>
        <taxon>Chitinophagia</taxon>
        <taxon>Chitinophagales</taxon>
        <taxon>Chitinophagaceae</taxon>
        <taxon>Chitinophaga</taxon>
    </lineage>
</organism>
<accession>A0ABM6WBP4</accession>
<keyword evidence="2" id="KW-1185">Reference proteome</keyword>
<reference evidence="1 2" key="1">
    <citation type="submission" date="2018-05" db="EMBL/GenBank/DDBJ databases">
        <title>Chitinophaga sp. nov., isolated from rhizosphere soil of Alhagi.</title>
        <authorList>
            <person name="Liu Y."/>
        </authorList>
    </citation>
    <scope>NUCLEOTIDE SEQUENCE [LARGE SCALE GENOMIC DNA]</scope>
    <source>
        <strain evidence="1 2">T22</strain>
    </source>
</reference>
<gene>
    <name evidence="1" type="ORF">DLD77_06450</name>
</gene>
<dbReference type="InterPro" id="IPR017026">
    <property type="entry name" value="ImuA"/>
</dbReference>
<dbReference type="RefSeq" id="WP_119077568.1">
    <property type="nucleotide sequence ID" value="NZ_CP029600.1"/>
</dbReference>
<dbReference type="PIRSF" id="PIRSF034285">
    <property type="entry name" value="UCP034285"/>
    <property type="match status" value="1"/>
</dbReference>